<dbReference type="InterPro" id="IPR013785">
    <property type="entry name" value="Aldolase_TIM"/>
</dbReference>
<dbReference type="SFLD" id="SFLDS00029">
    <property type="entry name" value="Radical_SAM"/>
    <property type="match status" value="1"/>
</dbReference>
<feature type="domain" description="Radical SAM core" evidence="7">
    <location>
        <begin position="57"/>
        <end position="275"/>
    </location>
</feature>
<evidence type="ECO:0000256" key="1">
    <source>
        <dbReference type="ARBA" id="ARBA00022691"/>
    </source>
</evidence>
<dbReference type="InterPro" id="IPR006638">
    <property type="entry name" value="Elp3/MiaA/NifB-like_rSAM"/>
</dbReference>
<dbReference type="GO" id="GO:0051539">
    <property type="term" value="F:4 iron, 4 sulfur cluster binding"/>
    <property type="evidence" value="ECO:0007669"/>
    <property type="project" value="UniProtKB-KW"/>
</dbReference>
<evidence type="ECO:0000256" key="2">
    <source>
        <dbReference type="ARBA" id="ARBA00022723"/>
    </source>
</evidence>
<dbReference type="AlphaFoldDB" id="A0A5E6MPK6"/>
<dbReference type="Pfam" id="PF04055">
    <property type="entry name" value="Radical_SAM"/>
    <property type="match status" value="1"/>
</dbReference>
<feature type="binding site" evidence="6">
    <location>
        <position position="147"/>
    </location>
    <ligand>
        <name>(3R)-3-methyl-D-ornithine</name>
        <dbReference type="ChEBI" id="CHEBI:64642"/>
    </ligand>
</feature>
<dbReference type="PIRSF" id="PIRSF004762">
    <property type="entry name" value="CHP00423"/>
    <property type="match status" value="1"/>
</dbReference>
<dbReference type="InterPro" id="IPR034422">
    <property type="entry name" value="HydE/PylB-like"/>
</dbReference>
<keyword evidence="9" id="KW-1185">Reference proteome</keyword>
<keyword evidence="1 5" id="KW-0949">S-adenosyl-L-methionine</keyword>
<dbReference type="OrthoDB" id="9775764at2"/>
<evidence type="ECO:0000313" key="9">
    <source>
        <dbReference type="Proteomes" id="UP000334923"/>
    </source>
</evidence>
<dbReference type="InterPro" id="IPR058240">
    <property type="entry name" value="rSAM_sf"/>
</dbReference>
<dbReference type="SMART" id="SM00729">
    <property type="entry name" value="Elp3"/>
    <property type="match status" value="1"/>
</dbReference>
<evidence type="ECO:0000256" key="6">
    <source>
        <dbReference type="PIRSR" id="PIRSR004762-2"/>
    </source>
</evidence>
<dbReference type="EC" id="2.8.1.6" evidence="8"/>
<dbReference type="SFLD" id="SFLDG01280">
    <property type="entry name" value="HydE/PylB-like"/>
    <property type="match status" value="1"/>
</dbReference>
<evidence type="ECO:0000256" key="3">
    <source>
        <dbReference type="ARBA" id="ARBA00023004"/>
    </source>
</evidence>
<dbReference type="Gene3D" id="3.20.20.70">
    <property type="entry name" value="Aldolase class I"/>
    <property type="match status" value="1"/>
</dbReference>
<feature type="binding site" evidence="6">
    <location>
        <position position="193"/>
    </location>
    <ligand>
        <name>S-adenosyl-L-methionine</name>
        <dbReference type="ChEBI" id="CHEBI:59789"/>
    </ligand>
</feature>
<evidence type="ECO:0000313" key="8">
    <source>
        <dbReference type="EMBL" id="VVM07939.1"/>
    </source>
</evidence>
<feature type="binding site" evidence="6">
    <location>
        <position position="304"/>
    </location>
    <ligand>
        <name>(3R)-3-methyl-D-ornithine</name>
        <dbReference type="ChEBI" id="CHEBI:64642"/>
    </ligand>
</feature>
<evidence type="ECO:0000259" key="7">
    <source>
        <dbReference type="PROSITE" id="PS51918"/>
    </source>
</evidence>
<dbReference type="SUPFAM" id="SSF102114">
    <property type="entry name" value="Radical SAM enzymes"/>
    <property type="match status" value="1"/>
</dbReference>
<keyword evidence="8" id="KW-0808">Transferase</keyword>
<dbReference type="InterPro" id="IPR007197">
    <property type="entry name" value="rSAM"/>
</dbReference>
<feature type="binding site" evidence="5">
    <location>
        <position position="79"/>
    </location>
    <ligand>
        <name>[4Fe-4S] cluster</name>
        <dbReference type="ChEBI" id="CHEBI:49883"/>
        <note>4Fe-4S-S-AdoMet</note>
    </ligand>
</feature>
<dbReference type="SFLD" id="SFLDG01082">
    <property type="entry name" value="B12-binding_domain_containing"/>
    <property type="match status" value="1"/>
</dbReference>
<dbReference type="Proteomes" id="UP000334923">
    <property type="component" value="Unassembled WGS sequence"/>
</dbReference>
<reference evidence="8 9" key="1">
    <citation type="submission" date="2019-09" db="EMBL/GenBank/DDBJ databases">
        <authorList>
            <person name="Cremers G."/>
        </authorList>
    </citation>
    <scope>NUCLEOTIDE SEQUENCE [LARGE SCALE GENOMIC DNA]</scope>
    <source>
        <strain evidence="8">4A</strain>
    </source>
</reference>
<feature type="binding site" evidence="6">
    <location>
        <position position="174"/>
    </location>
    <ligand>
        <name>S-adenosyl-L-methionine</name>
        <dbReference type="ChEBI" id="CHEBI:59789"/>
    </ligand>
</feature>
<comment type="cofactor">
    <cofactor evidence="5">
        <name>[4Fe-4S] cluster</name>
        <dbReference type="ChEBI" id="CHEBI:49883"/>
    </cofactor>
    <text evidence="5">Binds 1 [4Fe-4S] cluster. The cluster is coordinated with 3 cysteines and an exchangeable S-adenosyl-L-methionine.</text>
</comment>
<dbReference type="GO" id="GO:0004076">
    <property type="term" value="F:biotin synthase activity"/>
    <property type="evidence" value="ECO:0007669"/>
    <property type="project" value="UniProtKB-EC"/>
</dbReference>
<keyword evidence="5" id="KW-0004">4Fe-4S</keyword>
<name>A0A5E6MPK6_9BACT</name>
<dbReference type="GO" id="GO:0046872">
    <property type="term" value="F:metal ion binding"/>
    <property type="evidence" value="ECO:0007669"/>
    <property type="project" value="UniProtKB-KW"/>
</dbReference>
<keyword evidence="3 5" id="KW-0408">Iron</keyword>
<dbReference type="PANTHER" id="PTHR43726:SF1">
    <property type="entry name" value="BIOTIN SYNTHASE"/>
    <property type="match status" value="1"/>
</dbReference>
<dbReference type="PROSITE" id="PS51918">
    <property type="entry name" value="RADICAL_SAM"/>
    <property type="match status" value="1"/>
</dbReference>
<keyword evidence="4 5" id="KW-0411">Iron-sulfur</keyword>
<evidence type="ECO:0000256" key="4">
    <source>
        <dbReference type="ARBA" id="ARBA00023014"/>
    </source>
</evidence>
<dbReference type="PANTHER" id="PTHR43726">
    <property type="entry name" value="3-METHYLORNITHINE SYNTHASE"/>
    <property type="match status" value="1"/>
</dbReference>
<gene>
    <name evidence="8" type="primary">bioB</name>
    <name evidence="8" type="ORF">MAMT_02021</name>
</gene>
<sequence length="358" mass="40091">MFRRIHAAGNDIVVSKERGGEEEYFAEAKADWRRSALTAGGEAQASLWASAQRAREEIFGKRIFVRGVIEVGNFCRQNCAYCGMRRENDALRRFRLARDVIRRVIDESLPSSVTDLNFQAGEDPVALKELVLPVIEEIAKEKRLGISVCLGTVDHRLYDELRQAGARGYIIKLEIGDPEQYRLLQCPGTIERRLEAIRYLVRTGWYVSSGFIYGLPNQTLDQLIGTLDLLRSLTLRGCSVSPFIPGEGTPLFSEKRADLDQTLNAVAVLRLSSPRWVVPAVSALNLCDSSGYVRALRAGANLATINLTPSEWRGDYQLYRRKRWIMTEERVLQAIAQAGCRPSPESWIAASSSFSSFG</sequence>
<dbReference type="CDD" id="cd01335">
    <property type="entry name" value="Radical_SAM"/>
    <property type="match status" value="1"/>
</dbReference>
<proteinExistence type="predicted"/>
<dbReference type="EMBL" id="CABFVA020000114">
    <property type="protein sequence ID" value="VVM07939.1"/>
    <property type="molecule type" value="Genomic_DNA"/>
</dbReference>
<organism evidence="8 9">
    <name type="scientific">Methylacidimicrobium tartarophylax</name>
    <dbReference type="NCBI Taxonomy" id="1041768"/>
    <lineage>
        <taxon>Bacteria</taxon>
        <taxon>Pseudomonadati</taxon>
        <taxon>Verrucomicrobiota</taxon>
        <taxon>Methylacidimicrobium</taxon>
    </lineage>
</organism>
<feature type="binding site" evidence="5">
    <location>
        <position position="82"/>
    </location>
    <ligand>
        <name>[4Fe-4S] cluster</name>
        <dbReference type="ChEBI" id="CHEBI:49883"/>
        <note>4Fe-4S-S-AdoMet</note>
    </ligand>
</feature>
<keyword evidence="2" id="KW-0479">Metal-binding</keyword>
<evidence type="ECO:0000256" key="5">
    <source>
        <dbReference type="PIRSR" id="PIRSR004762-1"/>
    </source>
</evidence>
<accession>A0A5E6MPK6</accession>
<feature type="binding site" evidence="5">
    <location>
        <position position="75"/>
    </location>
    <ligand>
        <name>[4Fe-4S] cluster</name>
        <dbReference type="ChEBI" id="CHEBI:49883"/>
        <note>4Fe-4S-S-AdoMet</note>
    </ligand>
</feature>
<dbReference type="SFLD" id="SFLDG01060">
    <property type="entry name" value="BATS_domain_containing"/>
    <property type="match status" value="1"/>
</dbReference>
<protein>
    <submittedName>
        <fullName evidence="8">Biotin synthase</fullName>
        <ecNumber evidence="8">2.8.1.6</ecNumber>
    </submittedName>
</protein>